<evidence type="ECO:0000313" key="9">
    <source>
        <dbReference type="EMBL" id="RFM32652.1"/>
    </source>
</evidence>
<dbReference type="GO" id="GO:0015288">
    <property type="term" value="F:porin activity"/>
    <property type="evidence" value="ECO:0007669"/>
    <property type="project" value="TreeGrafter"/>
</dbReference>
<protein>
    <submittedName>
        <fullName evidence="9">TolC family protein</fullName>
    </submittedName>
</protein>
<dbReference type="PANTHER" id="PTHR30026:SF20">
    <property type="entry name" value="OUTER MEMBRANE PROTEIN TOLC"/>
    <property type="match status" value="1"/>
</dbReference>
<gene>
    <name evidence="9" type="ORF">DXN04_23550</name>
</gene>
<comment type="caution">
    <text evidence="9">The sequence shown here is derived from an EMBL/GenBank/DDBJ whole genome shotgun (WGS) entry which is preliminary data.</text>
</comment>
<evidence type="ECO:0000256" key="5">
    <source>
        <dbReference type="ARBA" id="ARBA00022692"/>
    </source>
</evidence>
<dbReference type="OrthoDB" id="1271612at2"/>
<evidence type="ECO:0000256" key="8">
    <source>
        <dbReference type="SAM" id="SignalP"/>
    </source>
</evidence>
<organism evidence="9 10">
    <name type="scientific">Chitinophaga silvisoli</name>
    <dbReference type="NCBI Taxonomy" id="2291814"/>
    <lineage>
        <taxon>Bacteria</taxon>
        <taxon>Pseudomonadati</taxon>
        <taxon>Bacteroidota</taxon>
        <taxon>Chitinophagia</taxon>
        <taxon>Chitinophagales</taxon>
        <taxon>Chitinophagaceae</taxon>
        <taxon>Chitinophaga</taxon>
    </lineage>
</organism>
<evidence type="ECO:0000256" key="6">
    <source>
        <dbReference type="ARBA" id="ARBA00023136"/>
    </source>
</evidence>
<keyword evidence="4" id="KW-1134">Transmembrane beta strand</keyword>
<evidence type="ECO:0000256" key="7">
    <source>
        <dbReference type="ARBA" id="ARBA00023237"/>
    </source>
</evidence>
<dbReference type="EMBL" id="QTJV01000009">
    <property type="protein sequence ID" value="RFM32652.1"/>
    <property type="molecule type" value="Genomic_DNA"/>
</dbReference>
<dbReference type="PANTHER" id="PTHR30026">
    <property type="entry name" value="OUTER MEMBRANE PROTEIN TOLC"/>
    <property type="match status" value="1"/>
</dbReference>
<evidence type="ECO:0000256" key="2">
    <source>
        <dbReference type="ARBA" id="ARBA00007613"/>
    </source>
</evidence>
<proteinExistence type="inferred from homology"/>
<dbReference type="GO" id="GO:0015562">
    <property type="term" value="F:efflux transmembrane transporter activity"/>
    <property type="evidence" value="ECO:0007669"/>
    <property type="project" value="InterPro"/>
</dbReference>
<comment type="subcellular location">
    <subcellularLocation>
        <location evidence="1">Cell outer membrane</location>
    </subcellularLocation>
</comment>
<comment type="similarity">
    <text evidence="2">Belongs to the outer membrane factor (OMF) (TC 1.B.17) family.</text>
</comment>
<dbReference type="Gene3D" id="1.20.1600.10">
    <property type="entry name" value="Outer membrane efflux proteins (OEP)"/>
    <property type="match status" value="1"/>
</dbReference>
<sequence>MTMKRLLGFMLFSITSALHAQVRDSNEVLSLEKVWNIVDKDNSQLRLSGLIEDQTDIDLQIAKDKRIPELSANANFARNTSFPLYTHGFFSAPDYIPTSRYGYGFGYSLNVNVFNGGRDQRNIQLKKEETRKAQHEYTLQQSNVRYAVAVAYYDLYKFLQFRDFLAAEISSEKKQLATIESMHRNGTVLKSDILRTNVKLSQLELSYSDVEKKIAIAGQRLNIFMGRDKDTPVEIAWQEDLAVAATETDTSLERSPAYMIALSNVHSSQINMRQAKADRLPKISLFSYYDYSYPQMAFYPYSRDLYGFGRTGVKVSMPVENLYKSKHTIARARNSYQQETMKLNIKRDELTLDIRDAYLQEQQALESVKTAEQNILQSTESVRVIRSSYMNQESLLTDLLDAENILLEAKFSLTSAKVNVQLSHIRLLVKTGIL</sequence>
<evidence type="ECO:0000256" key="1">
    <source>
        <dbReference type="ARBA" id="ARBA00004442"/>
    </source>
</evidence>
<evidence type="ECO:0000313" key="10">
    <source>
        <dbReference type="Proteomes" id="UP000261174"/>
    </source>
</evidence>
<dbReference type="InterPro" id="IPR051906">
    <property type="entry name" value="TolC-like"/>
</dbReference>
<dbReference type="GO" id="GO:1990281">
    <property type="term" value="C:efflux pump complex"/>
    <property type="evidence" value="ECO:0007669"/>
    <property type="project" value="TreeGrafter"/>
</dbReference>
<keyword evidence="3" id="KW-0813">Transport</keyword>
<dbReference type="Pfam" id="PF02321">
    <property type="entry name" value="OEP"/>
    <property type="match status" value="2"/>
</dbReference>
<dbReference type="SUPFAM" id="SSF56954">
    <property type="entry name" value="Outer membrane efflux proteins (OEP)"/>
    <property type="match status" value="1"/>
</dbReference>
<dbReference type="AlphaFoldDB" id="A0A3E1NXL4"/>
<dbReference type="InterPro" id="IPR003423">
    <property type="entry name" value="OMP_efflux"/>
</dbReference>
<evidence type="ECO:0000256" key="4">
    <source>
        <dbReference type="ARBA" id="ARBA00022452"/>
    </source>
</evidence>
<keyword evidence="8" id="KW-0732">Signal</keyword>
<keyword evidence="10" id="KW-1185">Reference proteome</keyword>
<keyword evidence="7" id="KW-0998">Cell outer membrane</keyword>
<accession>A0A3E1NXL4</accession>
<dbReference type="Proteomes" id="UP000261174">
    <property type="component" value="Unassembled WGS sequence"/>
</dbReference>
<name>A0A3E1NXL4_9BACT</name>
<dbReference type="GO" id="GO:0009279">
    <property type="term" value="C:cell outer membrane"/>
    <property type="evidence" value="ECO:0007669"/>
    <property type="project" value="UniProtKB-SubCell"/>
</dbReference>
<keyword evidence="6" id="KW-0472">Membrane</keyword>
<evidence type="ECO:0000256" key="3">
    <source>
        <dbReference type="ARBA" id="ARBA00022448"/>
    </source>
</evidence>
<feature type="signal peptide" evidence="8">
    <location>
        <begin position="1"/>
        <end position="20"/>
    </location>
</feature>
<feature type="chain" id="PRO_5017811236" evidence="8">
    <location>
        <begin position="21"/>
        <end position="434"/>
    </location>
</feature>
<keyword evidence="5" id="KW-0812">Transmembrane</keyword>
<reference evidence="9 10" key="1">
    <citation type="submission" date="2018-08" db="EMBL/GenBank/DDBJ databases">
        <title>Chitinophaga sp. K20C18050901, a novel bacterium isolated from forest soil.</title>
        <authorList>
            <person name="Wang C."/>
        </authorList>
    </citation>
    <scope>NUCLEOTIDE SEQUENCE [LARGE SCALE GENOMIC DNA]</scope>
    <source>
        <strain evidence="9 10">K20C18050901</strain>
    </source>
</reference>